<accession>A0ACC1UCB2</accession>
<gene>
    <name evidence="1" type="ORF">F5876DRAFT_72710</name>
</gene>
<comment type="caution">
    <text evidence="1">The sequence shown here is derived from an EMBL/GenBank/DDBJ whole genome shotgun (WGS) entry which is preliminary data.</text>
</comment>
<name>A0ACC1UCB2_9AGAR</name>
<keyword evidence="2" id="KW-1185">Reference proteome</keyword>
<sequence>MSLSESNPAQTSSTKRPTRTRASAPISFANESNSEDTRWEGPDTVTREREDVEYESDDGLELGKFMQELQKRQAKKTTLLSTAFDNQKKATYDSACKQAKETSQEGLGYLEDLKVMLLELKKDEIPFKKYSHEVDPLWTNRETSLASLYELYPSVVDDLFVRRAQVIDDASGMIRTNPSKREKALRSFLENARCEVDRSRQKEIEATDASKLIKHYKALLFG</sequence>
<reference evidence="1" key="1">
    <citation type="submission" date="2022-09" db="EMBL/GenBank/DDBJ databases">
        <title>A Global Phylogenomic Analysis of the Shiitake Genus Lentinula.</title>
        <authorList>
            <consortium name="DOE Joint Genome Institute"/>
            <person name="Sierra-Patev S."/>
            <person name="Min B."/>
            <person name="Naranjo-Ortiz M."/>
            <person name="Looney B."/>
            <person name="Konkel Z."/>
            <person name="Slot J.C."/>
            <person name="Sakamoto Y."/>
            <person name="Steenwyk J.L."/>
            <person name="Rokas A."/>
            <person name="Carro J."/>
            <person name="Camarero S."/>
            <person name="Ferreira P."/>
            <person name="Molpeceres G."/>
            <person name="Ruiz-Duenas F.J."/>
            <person name="Serrano A."/>
            <person name="Henrissat B."/>
            <person name="Drula E."/>
            <person name="Hughes K.W."/>
            <person name="Mata J.L."/>
            <person name="Ishikawa N.K."/>
            <person name="Vargas-Isla R."/>
            <person name="Ushijima S."/>
            <person name="Smith C.A."/>
            <person name="Ahrendt S."/>
            <person name="Andreopoulos W."/>
            <person name="He G."/>
            <person name="Labutti K."/>
            <person name="Lipzen A."/>
            <person name="Ng V."/>
            <person name="Riley R."/>
            <person name="Sandor L."/>
            <person name="Barry K."/>
            <person name="Martinez A.T."/>
            <person name="Xiao Y."/>
            <person name="Gibbons J.G."/>
            <person name="Terashima K."/>
            <person name="Grigoriev I.V."/>
            <person name="Hibbett D.S."/>
        </authorList>
    </citation>
    <scope>NUCLEOTIDE SEQUENCE</scope>
    <source>
        <strain evidence="1">TMI1499</strain>
    </source>
</reference>
<evidence type="ECO:0000313" key="2">
    <source>
        <dbReference type="Proteomes" id="UP001163835"/>
    </source>
</evidence>
<organism evidence="1 2">
    <name type="scientific">Lentinula aff. lateritia</name>
    <dbReference type="NCBI Taxonomy" id="2804960"/>
    <lineage>
        <taxon>Eukaryota</taxon>
        <taxon>Fungi</taxon>
        <taxon>Dikarya</taxon>
        <taxon>Basidiomycota</taxon>
        <taxon>Agaricomycotina</taxon>
        <taxon>Agaricomycetes</taxon>
        <taxon>Agaricomycetidae</taxon>
        <taxon>Agaricales</taxon>
        <taxon>Marasmiineae</taxon>
        <taxon>Omphalotaceae</taxon>
        <taxon>Lentinula</taxon>
    </lineage>
</organism>
<evidence type="ECO:0000313" key="1">
    <source>
        <dbReference type="EMBL" id="KAJ3814721.1"/>
    </source>
</evidence>
<proteinExistence type="predicted"/>
<protein>
    <submittedName>
        <fullName evidence="1">Uncharacterized protein</fullName>
    </submittedName>
</protein>
<dbReference type="Proteomes" id="UP001163835">
    <property type="component" value="Unassembled WGS sequence"/>
</dbReference>
<dbReference type="EMBL" id="MU794962">
    <property type="protein sequence ID" value="KAJ3814721.1"/>
    <property type="molecule type" value="Genomic_DNA"/>
</dbReference>